<dbReference type="GO" id="GO:0000166">
    <property type="term" value="F:nucleotide binding"/>
    <property type="evidence" value="ECO:0007669"/>
    <property type="project" value="InterPro"/>
</dbReference>
<evidence type="ECO:0000259" key="2">
    <source>
        <dbReference type="Pfam" id="PF22725"/>
    </source>
</evidence>
<dbReference type="OrthoDB" id="9815825at2"/>
<evidence type="ECO:0000313" key="4">
    <source>
        <dbReference type="Proteomes" id="UP000190626"/>
    </source>
</evidence>
<dbReference type="Pfam" id="PF22725">
    <property type="entry name" value="GFO_IDH_MocA_C3"/>
    <property type="match status" value="1"/>
</dbReference>
<dbReference type="InterPro" id="IPR051450">
    <property type="entry name" value="Gfo/Idh/MocA_Oxidoreductases"/>
</dbReference>
<keyword evidence="4" id="KW-1185">Reference proteome</keyword>
<dbReference type="STRING" id="1469647.BC351_03855"/>
<reference evidence="4" key="1">
    <citation type="submission" date="2016-07" db="EMBL/GenBank/DDBJ databases">
        <authorList>
            <person name="Florea S."/>
            <person name="Webb J.S."/>
            <person name="Jaromczyk J."/>
            <person name="Schardl C.L."/>
        </authorList>
    </citation>
    <scope>NUCLEOTIDE SEQUENCE [LARGE SCALE GENOMIC DNA]</scope>
    <source>
        <strain evidence="4">CY1</strain>
    </source>
</reference>
<dbReference type="InterPro" id="IPR000683">
    <property type="entry name" value="Gfo/Idh/MocA-like_OxRdtase_N"/>
</dbReference>
<organism evidence="3 4">
    <name type="scientific">Paenibacillus ferrarius</name>
    <dbReference type="NCBI Taxonomy" id="1469647"/>
    <lineage>
        <taxon>Bacteria</taxon>
        <taxon>Bacillati</taxon>
        <taxon>Bacillota</taxon>
        <taxon>Bacilli</taxon>
        <taxon>Bacillales</taxon>
        <taxon>Paenibacillaceae</taxon>
        <taxon>Paenibacillus</taxon>
    </lineage>
</organism>
<dbReference type="PANTHER" id="PTHR43377:SF1">
    <property type="entry name" value="BILIVERDIN REDUCTASE A"/>
    <property type="match status" value="1"/>
</dbReference>
<dbReference type="InterPro" id="IPR055170">
    <property type="entry name" value="GFO_IDH_MocA-like_dom"/>
</dbReference>
<dbReference type="EMBL" id="MBTG01000012">
    <property type="protein sequence ID" value="OPH57659.1"/>
    <property type="molecule type" value="Genomic_DNA"/>
</dbReference>
<dbReference type="RefSeq" id="WP_079413089.1">
    <property type="nucleotide sequence ID" value="NZ_MBTG01000012.1"/>
</dbReference>
<accession>A0A1V4HL03</accession>
<evidence type="ECO:0000259" key="1">
    <source>
        <dbReference type="Pfam" id="PF01408"/>
    </source>
</evidence>
<dbReference type="Gene3D" id="3.30.360.10">
    <property type="entry name" value="Dihydrodipicolinate Reductase, domain 2"/>
    <property type="match status" value="1"/>
</dbReference>
<dbReference type="PANTHER" id="PTHR43377">
    <property type="entry name" value="BILIVERDIN REDUCTASE A"/>
    <property type="match status" value="1"/>
</dbReference>
<proteinExistence type="predicted"/>
<name>A0A1V4HL03_9BACL</name>
<dbReference type="AlphaFoldDB" id="A0A1V4HL03"/>
<protein>
    <submittedName>
        <fullName evidence="3">Oxidoreductase</fullName>
    </submittedName>
</protein>
<dbReference type="Pfam" id="PF01408">
    <property type="entry name" value="GFO_IDH_MocA"/>
    <property type="match status" value="1"/>
</dbReference>
<dbReference type="Proteomes" id="UP000190626">
    <property type="component" value="Unassembled WGS sequence"/>
</dbReference>
<feature type="domain" description="Gfo/Idh/MocA-like oxidoreductase N-terminal" evidence="1">
    <location>
        <begin position="2"/>
        <end position="121"/>
    </location>
</feature>
<comment type="caution">
    <text evidence="3">The sequence shown here is derived from an EMBL/GenBank/DDBJ whole genome shotgun (WGS) entry which is preliminary data.</text>
</comment>
<dbReference type="SUPFAM" id="SSF55347">
    <property type="entry name" value="Glyceraldehyde-3-phosphate dehydrogenase-like, C-terminal domain"/>
    <property type="match status" value="1"/>
</dbReference>
<feature type="domain" description="GFO/IDH/MocA-like oxidoreductase" evidence="2">
    <location>
        <begin position="130"/>
        <end position="248"/>
    </location>
</feature>
<dbReference type="InterPro" id="IPR036291">
    <property type="entry name" value="NAD(P)-bd_dom_sf"/>
</dbReference>
<dbReference type="SUPFAM" id="SSF51735">
    <property type="entry name" value="NAD(P)-binding Rossmann-fold domains"/>
    <property type="match status" value="1"/>
</dbReference>
<evidence type="ECO:0000313" key="3">
    <source>
        <dbReference type="EMBL" id="OPH57659.1"/>
    </source>
</evidence>
<dbReference type="Gene3D" id="3.40.50.720">
    <property type="entry name" value="NAD(P)-binding Rossmann-like Domain"/>
    <property type="match status" value="1"/>
</dbReference>
<gene>
    <name evidence="3" type="ORF">BC351_03855</name>
</gene>
<sequence length="324" mass="35836">MLKIAIVGTGWFADKHADLLTARDDAKVVAFVGTTVEKAEKLALRYAGSQAFDHLEQMLDTCKPDAVYICVPPMAHGYIEETLIARGIPFLVEKPLGIEEESVQHILSLVESKKLITSVGYHVRYTDAAQTAKKLLETRKIGMAIGSWMGNMPGVSWWRKQNGSGGQFIEQTTHIVDLVRYLIGEVDEVYAVYAQRHMHTVHDHVEVADVGAVTLKLASGAIATLTNTCMLPFGHKAGLELYTDQGVLEIEQSRYLKHIEKTQTTEFFDAANPYERESEAFLHAIKTGDRSLILSDYADAVKSFRVTTAALQSSISGLPIKLRS</sequence>